<organism evidence="2 3">
    <name type="scientific">Gemmata massiliana</name>
    <dbReference type="NCBI Taxonomy" id="1210884"/>
    <lineage>
        <taxon>Bacteria</taxon>
        <taxon>Pseudomonadati</taxon>
        <taxon>Planctomycetota</taxon>
        <taxon>Planctomycetia</taxon>
        <taxon>Gemmatales</taxon>
        <taxon>Gemmataceae</taxon>
        <taxon>Gemmata</taxon>
    </lineage>
</organism>
<dbReference type="PANTHER" id="PTHR18964:SF149">
    <property type="entry name" value="BIFUNCTIONAL UDP-N-ACETYLGLUCOSAMINE 2-EPIMERASE_N-ACETYLMANNOSAMINE KINASE"/>
    <property type="match status" value="1"/>
</dbReference>
<dbReference type="Pfam" id="PF00480">
    <property type="entry name" value="ROK"/>
    <property type="match status" value="1"/>
</dbReference>
<dbReference type="RefSeq" id="WP_162672009.1">
    <property type="nucleotide sequence ID" value="NZ_LR593886.1"/>
</dbReference>
<name>A0A6P2DG51_9BACT</name>
<keyword evidence="2" id="KW-0418">Kinase</keyword>
<keyword evidence="2" id="KW-0808">Transferase</keyword>
<dbReference type="InterPro" id="IPR000600">
    <property type="entry name" value="ROK"/>
</dbReference>
<dbReference type="Gene3D" id="3.30.420.40">
    <property type="match status" value="2"/>
</dbReference>
<dbReference type="PANTHER" id="PTHR18964">
    <property type="entry name" value="ROK (REPRESSOR, ORF, KINASE) FAMILY"/>
    <property type="match status" value="1"/>
</dbReference>
<dbReference type="KEGG" id="gms:SOIL9_83660"/>
<dbReference type="InterPro" id="IPR049874">
    <property type="entry name" value="ROK_cs"/>
</dbReference>
<dbReference type="GO" id="GO:0016301">
    <property type="term" value="F:kinase activity"/>
    <property type="evidence" value="ECO:0007669"/>
    <property type="project" value="UniProtKB-KW"/>
</dbReference>
<reference evidence="2 3" key="1">
    <citation type="submission" date="2019-05" db="EMBL/GenBank/DDBJ databases">
        <authorList>
            <consortium name="Science for Life Laboratories"/>
        </authorList>
    </citation>
    <scope>NUCLEOTIDE SEQUENCE [LARGE SCALE GENOMIC DNA]</scope>
    <source>
        <strain evidence="2">Soil9</strain>
    </source>
</reference>
<dbReference type="EMBL" id="LR593886">
    <property type="protein sequence ID" value="VTR99892.1"/>
    <property type="molecule type" value="Genomic_DNA"/>
</dbReference>
<sequence>MAAQENFVGLDVGGTTMKAAVVTSDGRPLSAPVVMDTNPERGQEEGLETMCATIRKAIEAANLTLADITAIGVATPGLMDIKAGLILDPPNLKPWKNVPVRDHVAKAFNKPTAYQNDANAAAYGEFWVGAASDAKSMVLFTLGTGVGGGIILDDTIIEGEHSHGGELGHLRIAMPDTGRQCGCGARGCLEAYASATNVVRRAREDMACWRGPASKLRDYYTANDEDFTAKVIFRHAAEGDELAQKVVDDTAYYLALGACAVIAAVDPEMIVYGGGMVAAGEWFRSKIDAYVKRFGLPFPTKNVKIGFASLGSDAGFIGAAGCARLLVLRKV</sequence>
<dbReference type="PROSITE" id="PS01125">
    <property type="entry name" value="ROK"/>
    <property type="match status" value="1"/>
</dbReference>
<dbReference type="InterPro" id="IPR043129">
    <property type="entry name" value="ATPase_NBD"/>
</dbReference>
<proteinExistence type="inferred from homology"/>
<accession>A0A6P2DG51</accession>
<evidence type="ECO:0000313" key="3">
    <source>
        <dbReference type="Proteomes" id="UP000464178"/>
    </source>
</evidence>
<gene>
    <name evidence="2" type="ORF">SOIL9_83660</name>
</gene>
<evidence type="ECO:0008006" key="4">
    <source>
        <dbReference type="Google" id="ProtNLM"/>
    </source>
</evidence>
<evidence type="ECO:0000256" key="1">
    <source>
        <dbReference type="ARBA" id="ARBA00006479"/>
    </source>
</evidence>
<comment type="similarity">
    <text evidence="1">Belongs to the ROK (NagC/XylR) family.</text>
</comment>
<dbReference type="AlphaFoldDB" id="A0A6P2DG51"/>
<dbReference type="Proteomes" id="UP000464178">
    <property type="component" value="Chromosome"/>
</dbReference>
<keyword evidence="3" id="KW-1185">Reference proteome</keyword>
<dbReference type="SUPFAM" id="SSF53067">
    <property type="entry name" value="Actin-like ATPase domain"/>
    <property type="match status" value="1"/>
</dbReference>
<evidence type="ECO:0000313" key="2">
    <source>
        <dbReference type="EMBL" id="VTR99892.1"/>
    </source>
</evidence>
<protein>
    <recommendedName>
        <fullName evidence="4">Glucokinase</fullName>
    </recommendedName>
</protein>